<keyword evidence="4" id="KW-1185">Reference proteome</keyword>
<dbReference type="EMBL" id="JAANNT010000035">
    <property type="protein sequence ID" value="NUV32012.1"/>
    <property type="molecule type" value="Genomic_DNA"/>
</dbReference>
<dbReference type="GO" id="GO:0006260">
    <property type="term" value="P:DNA replication"/>
    <property type="evidence" value="ECO:0007669"/>
    <property type="project" value="TreeGrafter"/>
</dbReference>
<dbReference type="PANTHER" id="PTHR30050">
    <property type="entry name" value="CHROMOSOMAL REPLICATION INITIATOR PROTEIN DNAA"/>
    <property type="match status" value="1"/>
</dbReference>
<reference evidence="3 4" key="1">
    <citation type="submission" date="2020-03" db="EMBL/GenBank/DDBJ databases">
        <title>Complete genome sequence of sixteen Streptomyces strains facilitates identification of candidate genes involved in plant growth-promotion in grain legumes and cereals.</title>
        <authorList>
            <person name="Gopalakrishnan S."/>
            <person name="Thakur V."/>
            <person name="Saxena R."/>
            <person name="Vadlamudi S."/>
            <person name="Purohit S."/>
            <person name="Kumar V."/>
            <person name="Rathore A."/>
            <person name="Chitikineni A."/>
            <person name="Varshney R.K."/>
        </authorList>
    </citation>
    <scope>NUCLEOTIDE SEQUENCE [LARGE SCALE GENOMIC DNA]</scope>
    <source>
        <strain evidence="3 4">KAI-180</strain>
    </source>
</reference>
<dbReference type="CDD" id="cd00009">
    <property type="entry name" value="AAA"/>
    <property type="match status" value="1"/>
</dbReference>
<evidence type="ECO:0000256" key="1">
    <source>
        <dbReference type="SAM" id="MobiDB-lite"/>
    </source>
</evidence>
<evidence type="ECO:0000259" key="2">
    <source>
        <dbReference type="Pfam" id="PF01695"/>
    </source>
</evidence>
<dbReference type="PANTHER" id="PTHR30050:SF4">
    <property type="entry name" value="ATP-BINDING PROTEIN RV3427C IN INSERTION SEQUENCE-RELATED"/>
    <property type="match status" value="1"/>
</dbReference>
<accession>A0A7Y6F524</accession>
<keyword evidence="3" id="KW-0547">Nucleotide-binding</keyword>
<dbReference type="SUPFAM" id="SSF52540">
    <property type="entry name" value="P-loop containing nucleoside triphosphate hydrolases"/>
    <property type="match status" value="1"/>
</dbReference>
<keyword evidence="3" id="KW-0067">ATP-binding</keyword>
<organism evidence="3 4">
    <name type="scientific">Streptomyces odorifer</name>
    <dbReference type="NCBI Taxonomy" id="53450"/>
    <lineage>
        <taxon>Bacteria</taxon>
        <taxon>Bacillati</taxon>
        <taxon>Actinomycetota</taxon>
        <taxon>Actinomycetes</taxon>
        <taxon>Kitasatosporales</taxon>
        <taxon>Streptomycetaceae</taxon>
        <taxon>Streptomyces</taxon>
        <taxon>Streptomyces albidoflavus group</taxon>
    </lineage>
</organism>
<dbReference type="Gene3D" id="3.40.50.300">
    <property type="entry name" value="P-loop containing nucleotide triphosphate hydrolases"/>
    <property type="match status" value="1"/>
</dbReference>
<dbReference type="GO" id="GO:0005524">
    <property type="term" value="F:ATP binding"/>
    <property type="evidence" value="ECO:0007669"/>
    <property type="project" value="UniProtKB-KW"/>
</dbReference>
<sequence>MRHPTRLGGDTLVHRLQQMLADRGLDQTPAGPIDDEPRPDEPGHPAYHRARRAEWALARWQTATPYRYQQATATHPQITAWADRAIDDPKKAGFLLMTGPFGTGKTHQAYGALRRIADAGPDRYEVIATTAPDMYALLRPGGSDRGAEYELKRLMQVPLLLIDDLGTEKISEFTEEATYRLLNERYNECRPLIITSNLPPSDPTGGPDLNEKLGQRITSRLSQMTTVVPMGGNDRRRPASGGAA</sequence>
<protein>
    <submittedName>
        <fullName evidence="3">ATP-binding protein</fullName>
    </submittedName>
</protein>
<proteinExistence type="predicted"/>
<evidence type="ECO:0000313" key="3">
    <source>
        <dbReference type="EMBL" id="NUV32012.1"/>
    </source>
</evidence>
<dbReference type="Proteomes" id="UP000540128">
    <property type="component" value="Unassembled WGS sequence"/>
</dbReference>
<dbReference type="InterPro" id="IPR002611">
    <property type="entry name" value="IstB_ATP-bd"/>
</dbReference>
<dbReference type="Pfam" id="PF01695">
    <property type="entry name" value="IstB_IS21"/>
    <property type="match status" value="1"/>
</dbReference>
<dbReference type="RefSeq" id="WP_175508312.1">
    <property type="nucleotide sequence ID" value="NZ_JAANNT010000035.1"/>
</dbReference>
<dbReference type="AlphaFoldDB" id="A0A7Y6F524"/>
<dbReference type="InterPro" id="IPR027417">
    <property type="entry name" value="P-loop_NTPase"/>
</dbReference>
<feature type="domain" description="IstB-like ATP-binding" evidence="2">
    <location>
        <begin position="64"/>
        <end position="237"/>
    </location>
</feature>
<feature type="region of interest" description="Disordered" evidence="1">
    <location>
        <begin position="25"/>
        <end position="46"/>
    </location>
</feature>
<evidence type="ECO:0000313" key="4">
    <source>
        <dbReference type="Proteomes" id="UP000540128"/>
    </source>
</evidence>
<comment type="caution">
    <text evidence="3">The sequence shown here is derived from an EMBL/GenBank/DDBJ whole genome shotgun (WGS) entry which is preliminary data.</text>
</comment>
<gene>
    <name evidence="3" type="ORF">G6W59_27605</name>
</gene>
<name>A0A7Y6F524_9ACTN</name>